<dbReference type="KEGG" id="dho:Dia5BBH33_17770"/>
<reference evidence="2" key="1">
    <citation type="submission" date="2019-05" db="EMBL/GenBank/DDBJ databases">
        <title>Complete genome sequencing of Dialister sp. strain 5BBH33.</title>
        <authorList>
            <person name="Sakamoto M."/>
            <person name="Murakami T."/>
            <person name="Mori H."/>
        </authorList>
    </citation>
    <scope>NUCLEOTIDE SEQUENCE [LARGE SCALE GENOMIC DNA]</scope>
    <source>
        <strain evidence="2">5BBH33</strain>
    </source>
</reference>
<accession>A0A8D4UVQ1</accession>
<dbReference type="AlphaFoldDB" id="A0A8D4UVQ1"/>
<organism evidence="1 2">
    <name type="scientific">Dialister hominis</name>
    <dbReference type="NCBI Taxonomy" id="2582419"/>
    <lineage>
        <taxon>Bacteria</taxon>
        <taxon>Bacillati</taxon>
        <taxon>Bacillota</taxon>
        <taxon>Negativicutes</taxon>
        <taxon>Veillonellales</taxon>
        <taxon>Veillonellaceae</taxon>
        <taxon>Dialister</taxon>
    </lineage>
</organism>
<proteinExistence type="predicted"/>
<dbReference type="RefSeq" id="WP_162501784.1">
    <property type="nucleotide sequence ID" value="NZ_AP019697.1"/>
</dbReference>
<evidence type="ECO:0000313" key="2">
    <source>
        <dbReference type="Proteomes" id="UP000320585"/>
    </source>
</evidence>
<protein>
    <submittedName>
        <fullName evidence="1">Uncharacterized protein</fullName>
    </submittedName>
</protein>
<dbReference type="Proteomes" id="UP000320585">
    <property type="component" value="Chromosome"/>
</dbReference>
<dbReference type="GeneID" id="92717391"/>
<gene>
    <name evidence="1" type="ORF">Dia5BBH33_17770</name>
</gene>
<sequence>MIPSIVGAGIIGKFLYDINESHSMEEEAEEKRLEAIAREAEGWLLQKQEADRMQRRPNNIVRKRQAIMEYTLPRFVKVYGKIQTVLYESLPPAVIHTTDLARIGDLPVSAIESYEGLSSNELASTWLLEGPVNFAAGGGLEIGAAAIGATAGVTLASIAASGGIAFLTLGVGASMKKDSERALIAAGRQMRAANAVYAQAESHAQICRAICQFADRIAEITAAMNLLFTRAIAACDQLIQEKGTEKYAYTDEDVNILMTCANLAGAVCTILTVPIMDSQGKIAENGQELIASGVELLTEAQSMCLEAGI</sequence>
<dbReference type="EMBL" id="AP019697">
    <property type="protein sequence ID" value="BBK25842.1"/>
    <property type="molecule type" value="Genomic_DNA"/>
</dbReference>
<name>A0A8D4UVQ1_9FIRM</name>
<keyword evidence="2" id="KW-1185">Reference proteome</keyword>
<evidence type="ECO:0000313" key="1">
    <source>
        <dbReference type="EMBL" id="BBK25842.1"/>
    </source>
</evidence>